<keyword evidence="3" id="KW-1185">Reference proteome</keyword>
<reference evidence="2 3" key="1">
    <citation type="journal article" date="2019" name="Sci. Data">
        <title>Hybrid genome assembly and annotation of Danionella translucida.</title>
        <authorList>
            <person name="Kadobianskyi M."/>
            <person name="Schulze L."/>
            <person name="Schuelke M."/>
            <person name="Judkewitz B."/>
        </authorList>
    </citation>
    <scope>NUCLEOTIDE SEQUENCE [LARGE SCALE GENOMIC DNA]</scope>
    <source>
        <strain evidence="2 3">Bolton</strain>
    </source>
</reference>
<evidence type="ECO:0000313" key="2">
    <source>
        <dbReference type="EMBL" id="TRY65679.1"/>
    </source>
</evidence>
<feature type="compositionally biased region" description="Basic and acidic residues" evidence="1">
    <location>
        <begin position="1"/>
        <end position="12"/>
    </location>
</feature>
<name>A0A553NJT4_9TELE</name>
<dbReference type="OrthoDB" id="8841348at2759"/>
<feature type="region of interest" description="Disordered" evidence="1">
    <location>
        <begin position="1"/>
        <end position="52"/>
    </location>
</feature>
<accession>A0A553NJT4</accession>
<sequence length="92" mass="10356">MKLQKLQEKMGSADDDEEYNSDLSSPKGDKHQTQGKRRIRRRGRKAPDNPHEVVPKFARALLRALGVLRAPPEAGVRSCCAARSEFVQEDPE</sequence>
<dbReference type="EMBL" id="SRMA01026899">
    <property type="protein sequence ID" value="TRY65679.1"/>
    <property type="molecule type" value="Genomic_DNA"/>
</dbReference>
<evidence type="ECO:0000256" key="1">
    <source>
        <dbReference type="SAM" id="MobiDB-lite"/>
    </source>
</evidence>
<gene>
    <name evidence="2" type="ORF">DNTS_005532</name>
</gene>
<dbReference type="Proteomes" id="UP000316079">
    <property type="component" value="Unassembled WGS sequence"/>
</dbReference>
<evidence type="ECO:0000313" key="3">
    <source>
        <dbReference type="Proteomes" id="UP000316079"/>
    </source>
</evidence>
<protein>
    <submittedName>
        <fullName evidence="2">Uncharacterized protein</fullName>
    </submittedName>
</protein>
<organism evidence="2 3">
    <name type="scientific">Danionella cerebrum</name>
    <dbReference type="NCBI Taxonomy" id="2873325"/>
    <lineage>
        <taxon>Eukaryota</taxon>
        <taxon>Metazoa</taxon>
        <taxon>Chordata</taxon>
        <taxon>Craniata</taxon>
        <taxon>Vertebrata</taxon>
        <taxon>Euteleostomi</taxon>
        <taxon>Actinopterygii</taxon>
        <taxon>Neopterygii</taxon>
        <taxon>Teleostei</taxon>
        <taxon>Ostariophysi</taxon>
        <taxon>Cypriniformes</taxon>
        <taxon>Danionidae</taxon>
        <taxon>Danioninae</taxon>
        <taxon>Danionella</taxon>
    </lineage>
</organism>
<comment type="caution">
    <text evidence="2">The sequence shown here is derived from an EMBL/GenBank/DDBJ whole genome shotgun (WGS) entry which is preliminary data.</text>
</comment>
<dbReference type="AlphaFoldDB" id="A0A553NJT4"/>
<feature type="compositionally biased region" description="Basic residues" evidence="1">
    <location>
        <begin position="33"/>
        <end position="44"/>
    </location>
</feature>
<proteinExistence type="predicted"/>